<evidence type="ECO:0000313" key="2">
    <source>
        <dbReference type="EMBL" id="CEK54589.1"/>
    </source>
</evidence>
<feature type="region of interest" description="Disordered" evidence="1">
    <location>
        <begin position="1"/>
        <end position="61"/>
    </location>
</feature>
<organism evidence="2">
    <name type="scientific">Arion vulgaris</name>
    <dbReference type="NCBI Taxonomy" id="1028688"/>
    <lineage>
        <taxon>Eukaryota</taxon>
        <taxon>Metazoa</taxon>
        <taxon>Spiralia</taxon>
        <taxon>Lophotrochozoa</taxon>
        <taxon>Mollusca</taxon>
        <taxon>Gastropoda</taxon>
        <taxon>Heterobranchia</taxon>
        <taxon>Euthyneura</taxon>
        <taxon>Panpulmonata</taxon>
        <taxon>Eupulmonata</taxon>
        <taxon>Stylommatophora</taxon>
        <taxon>Helicina</taxon>
        <taxon>Arionoidea</taxon>
        <taxon>Arionidae</taxon>
        <taxon>Arion</taxon>
    </lineage>
</organism>
<feature type="compositionally biased region" description="Polar residues" evidence="1">
    <location>
        <begin position="32"/>
        <end position="41"/>
    </location>
</feature>
<dbReference type="AlphaFoldDB" id="A0A0B6YEJ9"/>
<name>A0A0B6YEJ9_9EUPU</name>
<dbReference type="EMBL" id="HACG01007724">
    <property type="protein sequence ID" value="CEK54589.1"/>
    <property type="molecule type" value="Transcribed_RNA"/>
</dbReference>
<feature type="non-terminal residue" evidence="2">
    <location>
        <position position="1"/>
    </location>
</feature>
<feature type="compositionally biased region" description="Acidic residues" evidence="1">
    <location>
        <begin position="102"/>
        <end position="112"/>
    </location>
</feature>
<gene>
    <name evidence="2" type="primary">ORF23190</name>
</gene>
<protein>
    <submittedName>
        <fullName evidence="2">Uncharacterized protein</fullName>
    </submittedName>
</protein>
<feature type="compositionally biased region" description="Basic and acidic residues" evidence="1">
    <location>
        <begin position="43"/>
        <end position="61"/>
    </location>
</feature>
<feature type="region of interest" description="Disordered" evidence="1">
    <location>
        <begin position="92"/>
        <end position="129"/>
    </location>
</feature>
<evidence type="ECO:0000256" key="1">
    <source>
        <dbReference type="SAM" id="MobiDB-lite"/>
    </source>
</evidence>
<reference evidence="2" key="1">
    <citation type="submission" date="2014-12" db="EMBL/GenBank/DDBJ databases">
        <title>Insight into the proteome of Arion vulgaris.</title>
        <authorList>
            <person name="Aradska J."/>
            <person name="Bulat T."/>
            <person name="Smidak R."/>
            <person name="Sarate P."/>
            <person name="Gangsoo J."/>
            <person name="Sialana F."/>
            <person name="Bilban M."/>
            <person name="Lubec G."/>
        </authorList>
    </citation>
    <scope>NUCLEOTIDE SEQUENCE</scope>
    <source>
        <tissue evidence="2">Skin</tissue>
    </source>
</reference>
<proteinExistence type="predicted"/>
<sequence>AISPSKINYNKEQKQEKSHSQISVVIPDGTPKLQQHRSPTPQELERLHKHEEELKKRREEENRLHAEQEFLRASLRGSKKLQALENSKSVLPTGFVNSAFDNEGDDEEDEVDDKSQSRSISDDMTEEPYLKKNVGVEDLFSSLYHIQNKISNPDNQQLVF</sequence>
<feature type="non-terminal residue" evidence="2">
    <location>
        <position position="160"/>
    </location>
</feature>
<accession>A0A0B6YEJ9</accession>
<feature type="compositionally biased region" description="Basic and acidic residues" evidence="1">
    <location>
        <begin position="9"/>
        <end position="19"/>
    </location>
</feature>